<dbReference type="SUPFAM" id="SSF103378">
    <property type="entry name" value="2-methylcitrate dehydratase PrpD"/>
    <property type="match status" value="1"/>
</dbReference>
<dbReference type="RefSeq" id="WP_343131815.1">
    <property type="nucleotide sequence ID" value="NZ_JBCITK010000001.1"/>
</dbReference>
<dbReference type="PANTHER" id="PTHR16943:SF8">
    <property type="entry name" value="2-METHYLCITRATE DEHYDRATASE"/>
    <property type="match status" value="1"/>
</dbReference>
<evidence type="ECO:0000259" key="3">
    <source>
        <dbReference type="Pfam" id="PF19305"/>
    </source>
</evidence>
<dbReference type="Gene3D" id="3.30.1330.120">
    <property type="entry name" value="2-methylcitrate dehydratase PrpD"/>
    <property type="match status" value="1"/>
</dbReference>
<protein>
    <submittedName>
        <fullName evidence="4">MmgE/PrpD family protein</fullName>
    </submittedName>
</protein>
<proteinExistence type="inferred from homology"/>
<gene>
    <name evidence="4" type="ORF">MKY91_18840</name>
</gene>
<dbReference type="Gene3D" id="1.10.4100.10">
    <property type="entry name" value="2-methylcitrate dehydratase PrpD"/>
    <property type="match status" value="1"/>
</dbReference>
<keyword evidence="5" id="KW-1185">Reference proteome</keyword>
<dbReference type="InterPro" id="IPR045336">
    <property type="entry name" value="MmgE_PrpD_N"/>
</dbReference>
<feature type="domain" description="MmgE/PrpD N-terminal" evidence="2">
    <location>
        <begin position="10"/>
        <end position="241"/>
    </location>
</feature>
<sequence length="447" mass="48024">MTNWTATLANLVAHSSPNDEAIASAKKGLLDYLASSLTAGQTETGTLLIRWFDEEGGNADIPLIGMHKNASARQAALYNGYLGHALDLDDVHTDVRGHPSTVILPALLSVAATGSFSGRRFLEAYAIGVEVMARLGLTIGAQHYTRGWHNTATLGGIAAACACAYLQRFSAEKIELAIGIAATQSSGMRNQFGTEVKPLHAGLAAEQGYVASKLTGLGLIGSKRTLDGENGFLSLYGDGTDNADALTSDWGDSWKISKPGLWFKLYSFCSAAFHAADACHELLSQDTFILEDIQKIEVIYPPGGDAALIHTHPQTGDEGRFSVEYIVALFLTNRTATLSDFNHETIPASIRQVMNKVTRQYDATIKPSPHAVPKGRFTIVRVHLENGNILESRVDAPLGSTDKPLSMDQLEQKLDDSCSEEQAVQIKQAVNGLDKAATLSELIEAVR</sequence>
<feature type="domain" description="MmgE/PrpD C-terminal" evidence="3">
    <location>
        <begin position="266"/>
        <end position="419"/>
    </location>
</feature>
<dbReference type="EMBL" id="JBCITK010000001">
    <property type="protein sequence ID" value="MEN0645223.1"/>
    <property type="molecule type" value="Genomic_DNA"/>
</dbReference>
<accession>A0ABU9VN09</accession>
<dbReference type="Proteomes" id="UP001418796">
    <property type="component" value="Unassembled WGS sequence"/>
</dbReference>
<dbReference type="InterPro" id="IPR036148">
    <property type="entry name" value="MmgE/PrpD_sf"/>
</dbReference>
<comment type="caution">
    <text evidence="4">The sequence shown here is derived from an EMBL/GenBank/DDBJ whole genome shotgun (WGS) entry which is preliminary data.</text>
</comment>
<dbReference type="InterPro" id="IPR045337">
    <property type="entry name" value="MmgE_PrpD_C"/>
</dbReference>
<dbReference type="InterPro" id="IPR042183">
    <property type="entry name" value="MmgE/PrpD_sf_1"/>
</dbReference>
<name>A0ABU9VN09_9BACI</name>
<comment type="similarity">
    <text evidence="1">Belongs to the PrpD family.</text>
</comment>
<evidence type="ECO:0000259" key="2">
    <source>
        <dbReference type="Pfam" id="PF03972"/>
    </source>
</evidence>
<evidence type="ECO:0000256" key="1">
    <source>
        <dbReference type="ARBA" id="ARBA00006174"/>
    </source>
</evidence>
<dbReference type="Pfam" id="PF19305">
    <property type="entry name" value="MmgE_PrpD_C"/>
    <property type="match status" value="1"/>
</dbReference>
<dbReference type="PANTHER" id="PTHR16943">
    <property type="entry name" value="2-METHYLCITRATE DEHYDRATASE-RELATED"/>
    <property type="match status" value="1"/>
</dbReference>
<organism evidence="4 5">
    <name type="scientific">Alkalicoccobacillus gibsonii</name>
    <dbReference type="NCBI Taxonomy" id="79881"/>
    <lineage>
        <taxon>Bacteria</taxon>
        <taxon>Bacillati</taxon>
        <taxon>Bacillota</taxon>
        <taxon>Bacilli</taxon>
        <taxon>Bacillales</taxon>
        <taxon>Bacillaceae</taxon>
        <taxon>Alkalicoccobacillus</taxon>
    </lineage>
</organism>
<evidence type="ECO:0000313" key="5">
    <source>
        <dbReference type="Proteomes" id="UP001418796"/>
    </source>
</evidence>
<reference evidence="4 5" key="1">
    <citation type="submission" date="2024-03" db="EMBL/GenBank/DDBJ databases">
        <title>Bacilli Hybrid Assemblies.</title>
        <authorList>
            <person name="Kovac J."/>
        </authorList>
    </citation>
    <scope>NUCLEOTIDE SEQUENCE [LARGE SCALE GENOMIC DNA]</scope>
    <source>
        <strain evidence="4 5">FSL R7-0666</strain>
    </source>
</reference>
<dbReference type="InterPro" id="IPR042188">
    <property type="entry name" value="MmgE/PrpD_sf_2"/>
</dbReference>
<dbReference type="InterPro" id="IPR005656">
    <property type="entry name" value="MmgE_PrpD"/>
</dbReference>
<evidence type="ECO:0000313" key="4">
    <source>
        <dbReference type="EMBL" id="MEN0645223.1"/>
    </source>
</evidence>
<dbReference type="Pfam" id="PF03972">
    <property type="entry name" value="MmgE_PrpD_N"/>
    <property type="match status" value="1"/>
</dbReference>